<name>A0AAW2BGF1_9ROSI</name>
<dbReference type="Pfam" id="PF05687">
    <property type="entry name" value="BES1_N"/>
    <property type="match status" value="1"/>
</dbReference>
<evidence type="ECO:0000313" key="9">
    <source>
        <dbReference type="Proteomes" id="UP001459277"/>
    </source>
</evidence>
<dbReference type="InterPro" id="IPR008540">
    <property type="entry name" value="BES1_N"/>
</dbReference>
<dbReference type="PRINTS" id="PR00750">
    <property type="entry name" value="BETAAMYLASE"/>
</dbReference>
<comment type="caution">
    <text evidence="8">The sequence shown here is derived from an EMBL/GenBank/DDBJ whole genome shotgun (WGS) entry which is preliminary data.</text>
</comment>
<accession>A0AAW2BGF1</accession>
<dbReference type="EC" id="3.2.1.2" evidence="5"/>
<dbReference type="Pfam" id="PF01373">
    <property type="entry name" value="Glyco_hydro_14"/>
    <property type="match status" value="1"/>
</dbReference>
<comment type="catalytic activity">
    <reaction evidence="5">
        <text>Hydrolysis of (1-&gt;4)-alpha-D-glucosidic linkages in polysaccharides so as to remove successive maltose units from the non-reducing ends of the chains.</text>
        <dbReference type="EC" id="3.2.1.2"/>
    </reaction>
</comment>
<comment type="similarity">
    <text evidence="1 5">Belongs to the glycosyl hydrolase 14 family.</text>
</comment>
<gene>
    <name evidence="8" type="ORF">SO802_034606</name>
</gene>
<dbReference type="SUPFAM" id="SSF51445">
    <property type="entry name" value="(Trans)glycosidases"/>
    <property type="match status" value="1"/>
</dbReference>
<dbReference type="InterPro" id="IPR001554">
    <property type="entry name" value="Glyco_hydro_14"/>
</dbReference>
<keyword evidence="2 5" id="KW-0119">Carbohydrate metabolism</keyword>
<reference evidence="8 9" key="1">
    <citation type="submission" date="2024-01" db="EMBL/GenBank/DDBJ databases">
        <title>A telomere-to-telomere, gap-free genome of sweet tea (Lithocarpus litseifolius).</title>
        <authorList>
            <person name="Zhou J."/>
        </authorList>
    </citation>
    <scope>NUCLEOTIDE SEQUENCE [LARGE SCALE GENOMIC DNA]</scope>
    <source>
        <strain evidence="8">Zhou-2022a</strain>
        <tissue evidence="8">Leaf</tissue>
    </source>
</reference>
<evidence type="ECO:0000256" key="6">
    <source>
        <dbReference type="SAM" id="MobiDB-lite"/>
    </source>
</evidence>
<evidence type="ECO:0000256" key="1">
    <source>
        <dbReference type="ARBA" id="ARBA00005652"/>
    </source>
</evidence>
<dbReference type="Proteomes" id="UP001459277">
    <property type="component" value="Unassembled WGS sequence"/>
</dbReference>
<keyword evidence="3 5" id="KW-0624">Polysaccharide degradation</keyword>
<keyword evidence="9" id="KW-1185">Reference proteome</keyword>
<feature type="region of interest" description="Disordered" evidence="6">
    <location>
        <begin position="106"/>
        <end position="125"/>
    </location>
</feature>
<feature type="region of interest" description="Disordered" evidence="6">
    <location>
        <begin position="1"/>
        <end position="54"/>
    </location>
</feature>
<feature type="compositionally biased region" description="Basic and acidic residues" evidence="6">
    <location>
        <begin position="43"/>
        <end position="54"/>
    </location>
</feature>
<dbReference type="PANTHER" id="PTHR31352">
    <property type="entry name" value="BETA-AMYLASE 1, CHLOROPLASTIC"/>
    <property type="match status" value="1"/>
</dbReference>
<evidence type="ECO:0000259" key="7">
    <source>
        <dbReference type="Pfam" id="PF05687"/>
    </source>
</evidence>
<feature type="compositionally biased region" description="Polar residues" evidence="6">
    <location>
        <begin position="7"/>
        <end position="24"/>
    </location>
</feature>
<feature type="domain" description="BES1/BZR1 plant transcription factor N-terminal" evidence="7">
    <location>
        <begin position="42"/>
        <end position="189"/>
    </location>
</feature>
<dbReference type="GO" id="GO:0006355">
    <property type="term" value="P:regulation of DNA-templated transcription"/>
    <property type="evidence" value="ECO:0007669"/>
    <property type="project" value="UniProtKB-ARBA"/>
</dbReference>
<dbReference type="InterPro" id="IPR017853">
    <property type="entry name" value="GH"/>
</dbReference>
<organism evidence="8 9">
    <name type="scientific">Lithocarpus litseifolius</name>
    <dbReference type="NCBI Taxonomy" id="425828"/>
    <lineage>
        <taxon>Eukaryota</taxon>
        <taxon>Viridiplantae</taxon>
        <taxon>Streptophyta</taxon>
        <taxon>Embryophyta</taxon>
        <taxon>Tracheophyta</taxon>
        <taxon>Spermatophyta</taxon>
        <taxon>Magnoliopsida</taxon>
        <taxon>eudicotyledons</taxon>
        <taxon>Gunneridae</taxon>
        <taxon>Pentapetalae</taxon>
        <taxon>rosids</taxon>
        <taxon>fabids</taxon>
        <taxon>Fagales</taxon>
        <taxon>Fagaceae</taxon>
        <taxon>Lithocarpus</taxon>
    </lineage>
</organism>
<dbReference type="PANTHER" id="PTHR31352:SF8">
    <property type="entry name" value="BETA-AMYLASE 8"/>
    <property type="match status" value="1"/>
</dbReference>
<dbReference type="GO" id="GO:0000272">
    <property type="term" value="P:polysaccharide catabolic process"/>
    <property type="evidence" value="ECO:0007669"/>
    <property type="project" value="UniProtKB-KW"/>
</dbReference>
<evidence type="ECO:0000256" key="3">
    <source>
        <dbReference type="ARBA" id="ARBA00023326"/>
    </source>
</evidence>
<feature type="active site" description="Proton donor" evidence="4">
    <location>
        <position position="408"/>
    </location>
</feature>
<keyword evidence="5" id="KW-0326">Glycosidase</keyword>
<evidence type="ECO:0000256" key="5">
    <source>
        <dbReference type="RuleBase" id="RU000509"/>
    </source>
</evidence>
<dbReference type="GO" id="GO:0016161">
    <property type="term" value="F:beta-amylase activity"/>
    <property type="evidence" value="ECO:0007669"/>
    <property type="project" value="UniProtKB-EC"/>
</dbReference>
<sequence length="750" mass="83837">MDEDDTITTTTNLVSPNPQAQTQTRRPRGFAAVAAGGSSGNKGKKEREKEKERTKLRERHRRAITSRMLAGLRQYGNFPLPARADMNDVLAALAREAGWVVEADGTTYRQSPPTPAPTPTPSQSQLPQLAAAFPVESPLSASASAMSLTHCSAKQTTLDCSPSLLGIDDSLSPASLDSSVVIGERDREMDTKYTTAASASASPINSTSVQCGIELIQDIHSGEHGSDFTRTPYVPVYVKLPTGVINNFCQLIDPEGVRQELSHLKSLNVDGVVIDCWWGIVEGWSPQKYVWSGYRELFNIIQEFKMNLQVVMAFHEYGGNDSGDTLIALPQWVMEIGKDNPDIFFTDREGRRNPECLSWGIDKERVLKGRTAIEVYFDFMRSFRTEFDDLFAEGQISAVEIGLGASGELKYPSFSERMGWRYPGIGEFQCYDKYLQQSLCRASKLRGHSFWGKCPDNAGQYNSRPQETGFFCERGDYDSYYGRFFLHWYAQTLIDHADNVLSLASLAFEEIKIIIKVPAIHWWYKTASHAAELTAGFYNPTNQNGYSPVFEVLRKHSVTLKFVCLRLQVSGLENDEALADPEGLSWQVLNSAWDRGLTVAGENALSCYEREGYMRIVEMAKPRSDPDRRHFSFFVYQQPTPLVQGTICFSEVDYFIKSMHGEIAVMASFTSSLRLPHMISFGSVGLWLWLGIDLAWGRGCGWVLILRGAMVMEITLVEVWRSASDGLLMVDQWVLILRGILVAEVVVMGG</sequence>
<evidence type="ECO:0000256" key="2">
    <source>
        <dbReference type="ARBA" id="ARBA00023277"/>
    </source>
</evidence>
<evidence type="ECO:0000313" key="8">
    <source>
        <dbReference type="EMBL" id="KAK9985081.1"/>
    </source>
</evidence>
<dbReference type="AlphaFoldDB" id="A0AAW2BGF1"/>
<dbReference type="Gene3D" id="3.20.20.80">
    <property type="entry name" value="Glycosidases"/>
    <property type="match status" value="1"/>
</dbReference>
<evidence type="ECO:0000256" key="4">
    <source>
        <dbReference type="PIRSR" id="PIRSR601554-1"/>
    </source>
</evidence>
<keyword evidence="5" id="KW-0378">Hydrolase</keyword>
<proteinExistence type="inferred from homology"/>
<protein>
    <recommendedName>
        <fullName evidence="5">Beta-amylase</fullName>
        <ecNumber evidence="5">3.2.1.2</ecNumber>
    </recommendedName>
</protein>
<dbReference type="EMBL" id="JAZDWU010000012">
    <property type="protein sequence ID" value="KAK9985081.1"/>
    <property type="molecule type" value="Genomic_DNA"/>
</dbReference>
<feature type="active site" description="Proton acceptor" evidence="4">
    <location>
        <position position="602"/>
    </location>
</feature>